<feature type="domain" description="ATPase AAA-type core" evidence="6">
    <location>
        <begin position="1"/>
        <end position="119"/>
    </location>
</feature>
<sequence length="198" mass="22405">TAIAATVAMQSEFPFVKLISPENMVGFSESAKVTEINKVFNDSYKSPMSVIVVDDIERLLDFVPIGPRFSNSVLQALMVLLKKKPPKNRRLLILCTTSKRSELQSMDMEDVFDSEVEVPAITDLESVHMVMKTLNLFTTQETDRVINDLVHSGMQDQLQVGIKKLLMIMEMAVQDEENKVAKMVNTMCTTCRRRGRLM</sequence>
<dbReference type="PANTHER" id="PTHR23078">
    <property type="entry name" value="VESICULAR-FUSION PROTEIN NSF"/>
    <property type="match status" value="1"/>
</dbReference>
<keyword evidence="5" id="KW-0963">Cytoplasm</keyword>
<keyword evidence="5" id="KW-0653">Protein transport</keyword>
<dbReference type="GO" id="GO:0016887">
    <property type="term" value="F:ATP hydrolysis activity"/>
    <property type="evidence" value="ECO:0007669"/>
    <property type="project" value="InterPro"/>
</dbReference>
<evidence type="ECO:0000313" key="7">
    <source>
        <dbReference type="EMBL" id="OZJ01745.1"/>
    </source>
</evidence>
<keyword evidence="5" id="KW-0931">ER-Golgi transport</keyword>
<dbReference type="Proteomes" id="UP000242875">
    <property type="component" value="Unassembled WGS sequence"/>
</dbReference>
<evidence type="ECO:0000256" key="4">
    <source>
        <dbReference type="ARBA" id="ARBA00056429"/>
    </source>
</evidence>
<dbReference type="GO" id="GO:0006891">
    <property type="term" value="P:intra-Golgi vesicle-mediated transport"/>
    <property type="evidence" value="ECO:0007669"/>
    <property type="project" value="TreeGrafter"/>
</dbReference>
<dbReference type="GO" id="GO:0035494">
    <property type="term" value="P:SNARE complex disassembly"/>
    <property type="evidence" value="ECO:0007669"/>
    <property type="project" value="InterPro"/>
</dbReference>
<keyword evidence="2 5" id="KW-0547">Nucleotide-binding</keyword>
<evidence type="ECO:0000256" key="2">
    <source>
        <dbReference type="ARBA" id="ARBA00022741"/>
    </source>
</evidence>
<dbReference type="Gene3D" id="3.40.50.300">
    <property type="entry name" value="P-loop containing nucleotide triphosphate hydrolases"/>
    <property type="match status" value="1"/>
</dbReference>
<evidence type="ECO:0000256" key="5">
    <source>
        <dbReference type="RuleBase" id="RU367045"/>
    </source>
</evidence>
<dbReference type="FunFam" id="3.40.50.300:FF:000166">
    <property type="entry name" value="vesicle-fusing ATPase isoform X1"/>
    <property type="match status" value="1"/>
</dbReference>
<keyword evidence="8" id="KW-1185">Reference proteome</keyword>
<evidence type="ECO:0000256" key="1">
    <source>
        <dbReference type="ARBA" id="ARBA00006914"/>
    </source>
</evidence>
<dbReference type="AlphaFoldDB" id="A0A261XTQ3"/>
<dbReference type="InterPro" id="IPR027417">
    <property type="entry name" value="P-loop_NTPase"/>
</dbReference>
<reference evidence="7 8" key="1">
    <citation type="journal article" date="2017" name="Mycologia">
        <title>Bifiguratus adelaidae, gen. et sp. nov., a new member of Mucoromycotina in endophytic and soil-dwelling habitats.</title>
        <authorList>
            <person name="Torres-Cruz T.J."/>
            <person name="Billingsley Tobias T.L."/>
            <person name="Almatruk M."/>
            <person name="Hesse C."/>
            <person name="Kuske C.R."/>
            <person name="Desiro A."/>
            <person name="Benucci G.M."/>
            <person name="Bonito G."/>
            <person name="Stajich J.E."/>
            <person name="Dunlap C."/>
            <person name="Arnold A.E."/>
            <person name="Porras-Alfaro A."/>
        </authorList>
    </citation>
    <scope>NUCLEOTIDE SEQUENCE [LARGE SCALE GENOMIC DNA]</scope>
    <source>
        <strain evidence="7 8">AZ0501</strain>
    </source>
</reference>
<keyword evidence="3 5" id="KW-0067">ATP-binding</keyword>
<evidence type="ECO:0000313" key="8">
    <source>
        <dbReference type="Proteomes" id="UP000242875"/>
    </source>
</evidence>
<comment type="function">
    <text evidence="4 5">Required for vesicle-mediated transport. Catalyzes the fusion of transport vesicles within the Golgi cisternae. Is also required for transport from the endoplasmic reticulum to the Golgi stack. Seems to function as a fusion protein required for the delivery of cargo proteins to all compartments of the Golgi stack independent of vesicle origin.</text>
</comment>
<dbReference type="InterPro" id="IPR003959">
    <property type="entry name" value="ATPase_AAA_core"/>
</dbReference>
<dbReference type="SUPFAM" id="SSF52540">
    <property type="entry name" value="P-loop containing nucleoside triphosphate hydrolases"/>
    <property type="match status" value="1"/>
</dbReference>
<gene>
    <name evidence="7" type="ORF">BZG36_05177</name>
</gene>
<keyword evidence="5" id="KW-0813">Transport</keyword>
<dbReference type="EMBL" id="MVBO01000250">
    <property type="protein sequence ID" value="OZJ01745.1"/>
    <property type="molecule type" value="Genomic_DNA"/>
</dbReference>
<dbReference type="Pfam" id="PF00004">
    <property type="entry name" value="AAA"/>
    <property type="match status" value="1"/>
</dbReference>
<organism evidence="7 8">
    <name type="scientific">Bifiguratus adelaidae</name>
    <dbReference type="NCBI Taxonomy" id="1938954"/>
    <lineage>
        <taxon>Eukaryota</taxon>
        <taxon>Fungi</taxon>
        <taxon>Fungi incertae sedis</taxon>
        <taxon>Mucoromycota</taxon>
        <taxon>Mucoromycotina</taxon>
        <taxon>Endogonomycetes</taxon>
        <taxon>Endogonales</taxon>
        <taxon>Endogonales incertae sedis</taxon>
        <taxon>Bifiguratus</taxon>
    </lineage>
</organism>
<proteinExistence type="inferred from homology"/>
<evidence type="ECO:0000256" key="3">
    <source>
        <dbReference type="ARBA" id="ARBA00022840"/>
    </source>
</evidence>
<comment type="subcellular location">
    <subcellularLocation>
        <location evidence="5">Cytoplasm</location>
    </subcellularLocation>
</comment>
<dbReference type="OrthoDB" id="9982946at2759"/>
<dbReference type="GO" id="GO:0005524">
    <property type="term" value="F:ATP binding"/>
    <property type="evidence" value="ECO:0007669"/>
    <property type="project" value="UniProtKB-UniRule"/>
</dbReference>
<dbReference type="GO" id="GO:0005795">
    <property type="term" value="C:Golgi stack"/>
    <property type="evidence" value="ECO:0007669"/>
    <property type="project" value="TreeGrafter"/>
</dbReference>
<dbReference type="GO" id="GO:0043001">
    <property type="term" value="P:Golgi to plasma membrane protein transport"/>
    <property type="evidence" value="ECO:0007669"/>
    <property type="project" value="TreeGrafter"/>
</dbReference>
<evidence type="ECO:0000259" key="6">
    <source>
        <dbReference type="Pfam" id="PF00004"/>
    </source>
</evidence>
<dbReference type="Gene3D" id="1.10.8.60">
    <property type="match status" value="1"/>
</dbReference>
<feature type="non-terminal residue" evidence="7">
    <location>
        <position position="1"/>
    </location>
</feature>
<accession>A0A261XTQ3</accession>
<name>A0A261XTQ3_9FUNG</name>
<protein>
    <recommendedName>
        <fullName evidence="5">Vesicular-fusion protein SEC18</fullName>
    </recommendedName>
</protein>
<comment type="caution">
    <text evidence="7">The sequence shown here is derived from an EMBL/GenBank/DDBJ whole genome shotgun (WGS) entry which is preliminary data.</text>
</comment>
<dbReference type="PANTHER" id="PTHR23078:SF3">
    <property type="entry name" value="VESICLE-FUSING ATPASE"/>
    <property type="match status" value="1"/>
</dbReference>
<dbReference type="InterPro" id="IPR039812">
    <property type="entry name" value="Vesicle-fus_ATPase"/>
</dbReference>
<keyword evidence="5" id="KW-0378">Hydrolase</keyword>
<comment type="similarity">
    <text evidence="1 5">Belongs to the AAA ATPase family.</text>
</comment>